<dbReference type="SUPFAM" id="SSF48498">
    <property type="entry name" value="Tetracyclin repressor-like, C-terminal domain"/>
    <property type="match status" value="1"/>
</dbReference>
<evidence type="ECO:0008006" key="5">
    <source>
        <dbReference type="Google" id="ProtNLM"/>
    </source>
</evidence>
<feature type="region of interest" description="Disordered" evidence="2">
    <location>
        <begin position="36"/>
        <end position="90"/>
    </location>
</feature>
<dbReference type="AlphaFoldDB" id="A0AAD4MDY4"/>
<evidence type="ECO:0000256" key="1">
    <source>
        <dbReference type="ARBA" id="ARBA00004123"/>
    </source>
</evidence>
<sequence length="269" mass="29479">MREALESGAFIVSVSWLFCRDLNTVQFFDQRSENRIDDQSEGYSPAHACQAPTPTGAHRCPPGARARRCTGGLPRGGHRGRERSRNRQEGGLHPGAIYSYFESKEAIYAALLNESIQRLQSAVAEASASQEGPGQALAARAQAWFDFYAANPRELDLGFYLVQGMRPRGLTSELDHELNDHLYQALRPCEEALQELGLDADAALRENTALFAHGVGLLLMQHTGRIRMFRQSADALFKSYVAQLVARVAGGSRQPGLFGGTVQPDSTDS</sequence>
<dbReference type="GO" id="GO:0005634">
    <property type="term" value="C:nucleus"/>
    <property type="evidence" value="ECO:0007669"/>
    <property type="project" value="UniProtKB-SubCell"/>
</dbReference>
<dbReference type="InterPro" id="IPR009057">
    <property type="entry name" value="Homeodomain-like_sf"/>
</dbReference>
<dbReference type="SUPFAM" id="SSF46689">
    <property type="entry name" value="Homeodomain-like"/>
    <property type="match status" value="1"/>
</dbReference>
<dbReference type="EMBL" id="JAKKPZ010001028">
    <property type="protein sequence ID" value="KAI1690985.1"/>
    <property type="molecule type" value="Genomic_DNA"/>
</dbReference>
<gene>
    <name evidence="3" type="ORF">DdX_22175</name>
</gene>
<protein>
    <recommendedName>
        <fullName evidence="5">TetR family transcriptional regulator</fullName>
    </recommendedName>
</protein>
<dbReference type="Proteomes" id="UP001201812">
    <property type="component" value="Unassembled WGS sequence"/>
</dbReference>
<dbReference type="InterPro" id="IPR036271">
    <property type="entry name" value="Tet_transcr_reg_TetR-rel_C_sf"/>
</dbReference>
<accession>A0AAD4MDY4</accession>
<comment type="caution">
    <text evidence="3">The sequence shown here is derived from an EMBL/GenBank/DDBJ whole genome shotgun (WGS) entry which is preliminary data.</text>
</comment>
<evidence type="ECO:0000313" key="4">
    <source>
        <dbReference type="Proteomes" id="UP001201812"/>
    </source>
</evidence>
<comment type="subcellular location">
    <subcellularLocation>
        <location evidence="1">Nucleus</location>
    </subcellularLocation>
</comment>
<evidence type="ECO:0000313" key="3">
    <source>
        <dbReference type="EMBL" id="KAI1690985.1"/>
    </source>
</evidence>
<proteinExistence type="predicted"/>
<dbReference type="Gene3D" id="1.10.357.10">
    <property type="entry name" value="Tetracycline Repressor, domain 2"/>
    <property type="match status" value="1"/>
</dbReference>
<evidence type="ECO:0000256" key="2">
    <source>
        <dbReference type="SAM" id="MobiDB-lite"/>
    </source>
</evidence>
<keyword evidence="4" id="KW-1185">Reference proteome</keyword>
<organism evidence="3 4">
    <name type="scientific">Ditylenchus destructor</name>
    <dbReference type="NCBI Taxonomy" id="166010"/>
    <lineage>
        <taxon>Eukaryota</taxon>
        <taxon>Metazoa</taxon>
        <taxon>Ecdysozoa</taxon>
        <taxon>Nematoda</taxon>
        <taxon>Chromadorea</taxon>
        <taxon>Rhabditida</taxon>
        <taxon>Tylenchina</taxon>
        <taxon>Tylenchomorpha</taxon>
        <taxon>Sphaerularioidea</taxon>
        <taxon>Anguinidae</taxon>
        <taxon>Anguininae</taxon>
        <taxon>Ditylenchus</taxon>
    </lineage>
</organism>
<reference evidence="3" key="1">
    <citation type="submission" date="2022-01" db="EMBL/GenBank/DDBJ databases">
        <title>Genome Sequence Resource for Two Populations of Ditylenchus destructor, the Migratory Endoparasitic Phytonematode.</title>
        <authorList>
            <person name="Zhang H."/>
            <person name="Lin R."/>
            <person name="Xie B."/>
        </authorList>
    </citation>
    <scope>NUCLEOTIDE SEQUENCE</scope>
    <source>
        <strain evidence="3">BazhouSP</strain>
    </source>
</reference>
<name>A0AAD4MDY4_9BILA</name>